<keyword evidence="2" id="KW-1185">Reference proteome</keyword>
<comment type="caution">
    <text evidence="1">The sequence shown here is derived from an EMBL/GenBank/DDBJ whole genome shotgun (WGS) entry which is preliminary data.</text>
</comment>
<sequence>MFLSIYIYGCYKEFYWVMLLLCINKSTDEYIYSLREILNGCKNYKLWLSGKHNDEINIKGVCMAFNQLLEQKKHKIIIKKQIGH</sequence>
<proteinExistence type="predicted"/>
<dbReference type="EMBL" id="RBXB01000002">
    <property type="protein sequence ID" value="RKS97951.1"/>
    <property type="molecule type" value="Genomic_DNA"/>
</dbReference>
<reference evidence="1 2" key="1">
    <citation type="submission" date="2018-10" db="EMBL/GenBank/DDBJ databases">
        <title>Genomic Encyclopedia of Archaeal and Bacterial Type Strains, Phase II (KMG-II): from individual species to whole genera.</title>
        <authorList>
            <person name="Goeker M."/>
        </authorList>
    </citation>
    <scope>NUCLEOTIDE SEQUENCE [LARGE SCALE GENOMIC DNA]</scope>
    <source>
        <strain evidence="1 2">DSM 14219</strain>
    </source>
</reference>
<name>A0A495SEI5_9FLAO</name>
<gene>
    <name evidence="1" type="ORF">BCF58_2086</name>
</gene>
<evidence type="ECO:0000313" key="1">
    <source>
        <dbReference type="EMBL" id="RKS97951.1"/>
    </source>
</evidence>
<dbReference type="Proteomes" id="UP000272428">
    <property type="component" value="Unassembled WGS sequence"/>
</dbReference>
<accession>A0A495SEI5</accession>
<dbReference type="AlphaFoldDB" id="A0A495SEI5"/>
<evidence type="ECO:0000313" key="2">
    <source>
        <dbReference type="Proteomes" id="UP000272428"/>
    </source>
</evidence>
<protein>
    <submittedName>
        <fullName evidence="1">Uncharacterized protein</fullName>
    </submittedName>
</protein>
<organism evidence="1 2">
    <name type="scientific">Chryseobacterium defluvii</name>
    <dbReference type="NCBI Taxonomy" id="160396"/>
    <lineage>
        <taxon>Bacteria</taxon>
        <taxon>Pseudomonadati</taxon>
        <taxon>Bacteroidota</taxon>
        <taxon>Flavobacteriia</taxon>
        <taxon>Flavobacteriales</taxon>
        <taxon>Weeksellaceae</taxon>
        <taxon>Chryseobacterium group</taxon>
        <taxon>Chryseobacterium</taxon>
    </lineage>
</organism>